<evidence type="ECO:0000313" key="3">
    <source>
        <dbReference type="Proteomes" id="UP000232688"/>
    </source>
</evidence>
<protein>
    <submittedName>
        <fullName evidence="1">Uncharacterized protein</fullName>
    </submittedName>
</protein>
<dbReference type="VEuPathDB" id="FungiDB:RhiirA1_393834"/>
<comment type="caution">
    <text evidence="1">The sequence shown here is derived from an EMBL/GenBank/DDBJ whole genome shotgun (WGS) entry which is preliminary data.</text>
</comment>
<dbReference type="AlphaFoldDB" id="A0A2I1EZM8"/>
<reference evidence="2 3" key="4">
    <citation type="submission" date="2017-10" db="EMBL/GenBank/DDBJ databases">
        <title>Genome analyses suggest a sexual origin of heterokaryosis in a supposedly ancient asexual fungus.</title>
        <authorList>
            <person name="Corradi N."/>
            <person name="Sedzielewska K."/>
            <person name="Noel J."/>
            <person name="Charron P."/>
            <person name="Farinelli L."/>
            <person name="Marton T."/>
            <person name="Kruger M."/>
            <person name="Pelin A."/>
            <person name="Brachmann A."/>
            <person name="Corradi N."/>
        </authorList>
    </citation>
    <scope>NUCLEOTIDE SEQUENCE [LARGE SCALE GENOMIC DNA]</scope>
    <source>
        <strain evidence="2 3">A1</strain>
    </source>
</reference>
<name>A0A2I1EZM8_9GLOM</name>
<reference evidence="1 4" key="1">
    <citation type="submission" date="2016-04" db="EMBL/GenBank/DDBJ databases">
        <title>Genome analyses suggest a sexual origin of heterokaryosis in a supposedly ancient asexual fungus.</title>
        <authorList>
            <person name="Ropars J."/>
            <person name="Sedzielewska K."/>
            <person name="Noel J."/>
            <person name="Charron P."/>
            <person name="Farinelli L."/>
            <person name="Marton T."/>
            <person name="Kruger M."/>
            <person name="Pelin A."/>
            <person name="Brachmann A."/>
            <person name="Corradi N."/>
        </authorList>
    </citation>
    <scope>NUCLEOTIDE SEQUENCE [LARGE SCALE GENOMIC DNA]</scope>
    <source>
        <strain evidence="1 4">A5</strain>
    </source>
</reference>
<evidence type="ECO:0000313" key="4">
    <source>
        <dbReference type="Proteomes" id="UP000232722"/>
    </source>
</evidence>
<proteinExistence type="predicted"/>
<accession>A0A2I1EZM8</accession>
<dbReference type="EMBL" id="LLXJ01004874">
    <property type="protein sequence ID" value="PKB95348.1"/>
    <property type="molecule type" value="Genomic_DNA"/>
</dbReference>
<evidence type="ECO:0000313" key="2">
    <source>
        <dbReference type="EMBL" id="PKC67297.1"/>
    </source>
</evidence>
<dbReference type="EMBL" id="LLXH01000401">
    <property type="protein sequence ID" value="PKC67297.1"/>
    <property type="molecule type" value="Genomic_DNA"/>
</dbReference>
<dbReference type="Proteomes" id="UP000232688">
    <property type="component" value="Unassembled WGS sequence"/>
</dbReference>
<gene>
    <name evidence="2" type="ORF">RhiirA1_393834</name>
    <name evidence="1" type="ORF">RhiirA5_386072</name>
</gene>
<reference evidence="1 4" key="2">
    <citation type="submission" date="2017-09" db="EMBL/GenBank/DDBJ databases">
        <title>Extensive intraspecific genome diversity in a model arbuscular mycorrhizal fungus.</title>
        <authorList>
            <person name="Chen E.C."/>
            <person name="Morin E."/>
            <person name="Beaudet D."/>
            <person name="Noel J."/>
            <person name="Ndikumana S."/>
            <person name="Charron P."/>
            <person name="St-Onge C."/>
            <person name="Giorgi J."/>
            <person name="Grigoriev I.V."/>
            <person name="Roux C."/>
            <person name="Martin F.M."/>
            <person name="Corradi N."/>
        </authorList>
    </citation>
    <scope>NUCLEOTIDE SEQUENCE [LARGE SCALE GENOMIC DNA]</scope>
    <source>
        <strain evidence="1 4">A5</strain>
    </source>
</reference>
<organism evidence="1 4">
    <name type="scientific">Rhizophagus irregularis</name>
    <dbReference type="NCBI Taxonomy" id="588596"/>
    <lineage>
        <taxon>Eukaryota</taxon>
        <taxon>Fungi</taxon>
        <taxon>Fungi incertae sedis</taxon>
        <taxon>Mucoromycota</taxon>
        <taxon>Glomeromycotina</taxon>
        <taxon>Glomeromycetes</taxon>
        <taxon>Glomerales</taxon>
        <taxon>Glomeraceae</taxon>
        <taxon>Rhizophagus</taxon>
    </lineage>
</organism>
<dbReference type="Proteomes" id="UP000232722">
    <property type="component" value="Unassembled WGS sequence"/>
</dbReference>
<reference evidence="2 3" key="3">
    <citation type="submission" date="2017-10" db="EMBL/GenBank/DDBJ databases">
        <title>Extensive intraspecific genome diversity in a model arbuscular mycorrhizal fungus.</title>
        <authorList>
            <person name="Chen E.C.H."/>
            <person name="Morin E."/>
            <person name="Baudet D."/>
            <person name="Noel J."/>
            <person name="Ndikumana S."/>
            <person name="Charron P."/>
            <person name="St-Onge C."/>
            <person name="Giorgi J."/>
            <person name="Grigoriev I.V."/>
            <person name="Roux C."/>
            <person name="Martin F.M."/>
            <person name="Corradi N."/>
        </authorList>
    </citation>
    <scope>NUCLEOTIDE SEQUENCE [LARGE SCALE GENOMIC DNA]</scope>
    <source>
        <strain evidence="2 3">A1</strain>
    </source>
</reference>
<evidence type="ECO:0000313" key="1">
    <source>
        <dbReference type="EMBL" id="PKB95348.1"/>
    </source>
</evidence>
<sequence>MADREKREVQKTYHHEIVPLINHLFNQKSKYLCIRKINISQALLPHTMMSSHTQKGLGKNKVWIKQGLVNSLILKFNTTDDGFKTPSMISPVNKKTKQIPPKCTGQNQNFWLYE</sequence>